<feature type="transmembrane region" description="Helical" evidence="8">
    <location>
        <begin position="152"/>
        <end position="174"/>
    </location>
</feature>
<reference evidence="11" key="1">
    <citation type="submission" date="2015-11" db="EMBL/GenBank/DDBJ databases">
        <authorList>
            <person name="Varghese N."/>
        </authorList>
    </citation>
    <scope>NUCLEOTIDE SEQUENCE [LARGE SCALE GENOMIC DNA]</scope>
    <source>
        <strain evidence="11">DSM 45899</strain>
    </source>
</reference>
<keyword evidence="4 8" id="KW-0812">Transmembrane</keyword>
<keyword evidence="5 8" id="KW-1133">Transmembrane helix</keyword>
<keyword evidence="11" id="KW-1185">Reference proteome</keyword>
<dbReference type="Gene3D" id="1.10.3720.10">
    <property type="entry name" value="MetI-like"/>
    <property type="match status" value="1"/>
</dbReference>
<evidence type="ECO:0000256" key="3">
    <source>
        <dbReference type="ARBA" id="ARBA00022475"/>
    </source>
</evidence>
<feature type="compositionally biased region" description="Low complexity" evidence="7">
    <location>
        <begin position="1"/>
        <end position="33"/>
    </location>
</feature>
<dbReference type="RefSeq" id="WP_226930873.1">
    <property type="nucleotide sequence ID" value="NZ_FAOZ01000003.1"/>
</dbReference>
<dbReference type="InterPro" id="IPR000515">
    <property type="entry name" value="MetI-like"/>
</dbReference>
<feature type="transmembrane region" description="Helical" evidence="8">
    <location>
        <begin position="58"/>
        <end position="79"/>
    </location>
</feature>
<dbReference type="SUPFAM" id="SSF161098">
    <property type="entry name" value="MetI-like"/>
    <property type="match status" value="1"/>
</dbReference>
<dbReference type="CDD" id="cd06261">
    <property type="entry name" value="TM_PBP2"/>
    <property type="match status" value="1"/>
</dbReference>
<dbReference type="GO" id="GO:0005886">
    <property type="term" value="C:plasma membrane"/>
    <property type="evidence" value="ECO:0007669"/>
    <property type="project" value="UniProtKB-SubCell"/>
</dbReference>
<dbReference type="PANTHER" id="PTHR30151">
    <property type="entry name" value="ALKANE SULFONATE ABC TRANSPORTER-RELATED, MEMBRANE SUBUNIT"/>
    <property type="match status" value="1"/>
</dbReference>
<dbReference type="Pfam" id="PF00528">
    <property type="entry name" value="BPD_transp_1"/>
    <property type="match status" value="1"/>
</dbReference>
<evidence type="ECO:0000256" key="8">
    <source>
        <dbReference type="SAM" id="Phobius"/>
    </source>
</evidence>
<dbReference type="Proteomes" id="UP000198802">
    <property type="component" value="Unassembled WGS sequence"/>
</dbReference>
<evidence type="ECO:0000259" key="9">
    <source>
        <dbReference type="Pfam" id="PF00528"/>
    </source>
</evidence>
<evidence type="ECO:0000256" key="4">
    <source>
        <dbReference type="ARBA" id="ARBA00022692"/>
    </source>
</evidence>
<dbReference type="InterPro" id="IPR035906">
    <property type="entry name" value="MetI-like_sf"/>
</dbReference>
<evidence type="ECO:0000313" key="10">
    <source>
        <dbReference type="EMBL" id="CUU54643.1"/>
    </source>
</evidence>
<gene>
    <name evidence="10" type="ORF">Ga0074812_103133</name>
</gene>
<accession>A0A0S4QGR6</accession>
<evidence type="ECO:0000256" key="1">
    <source>
        <dbReference type="ARBA" id="ARBA00004651"/>
    </source>
</evidence>
<evidence type="ECO:0000256" key="7">
    <source>
        <dbReference type="SAM" id="MobiDB-lite"/>
    </source>
</evidence>
<sequence length="313" mass="32898">MSTTTSTHPTGTAQTGTPQTGTPQTGTPQTGIDGTVGGTGEAPLPARTGRGRSAGRRILSAAVTVAVPAAVIAVLLVLWELAIEAFDVRPFVLAKPSAIWDAFAEKPDVYLEYGFRTLREAVQGLAFGVAVGVAVAVATFRSKLLSELARAYSAALLALPVVAVIPLSNVFFGLQPASRVFVVAVGTTPIMLTYTLTGLKATDAGLAEMFRACAMPRWRSVLSLFLPSALPYFISGVRVALPSAFSVAIIGEYFGGERNTLGTYIKTAAVQSKVADLWGAAMTAFLFAVALFALVALADRLLLRWHPSRARRG</sequence>
<dbReference type="PANTHER" id="PTHR30151:SF41">
    <property type="entry name" value="ABC TRANSPORTER PERMEASE PROTEIN"/>
    <property type="match status" value="1"/>
</dbReference>
<dbReference type="AlphaFoldDB" id="A0A0S4QGR6"/>
<evidence type="ECO:0000256" key="2">
    <source>
        <dbReference type="ARBA" id="ARBA00022448"/>
    </source>
</evidence>
<evidence type="ECO:0000256" key="6">
    <source>
        <dbReference type="ARBA" id="ARBA00023136"/>
    </source>
</evidence>
<proteinExistence type="predicted"/>
<protein>
    <submittedName>
        <fullName evidence="10">NitT/TauT family transport system permease protein</fullName>
    </submittedName>
</protein>
<keyword evidence="3" id="KW-1003">Cell membrane</keyword>
<organism evidence="10 11">
    <name type="scientific">Parafrankia irregularis</name>
    <dbReference type="NCBI Taxonomy" id="795642"/>
    <lineage>
        <taxon>Bacteria</taxon>
        <taxon>Bacillati</taxon>
        <taxon>Actinomycetota</taxon>
        <taxon>Actinomycetes</taxon>
        <taxon>Frankiales</taxon>
        <taxon>Frankiaceae</taxon>
        <taxon>Parafrankia</taxon>
    </lineage>
</organism>
<feature type="transmembrane region" description="Helical" evidence="8">
    <location>
        <begin position="220"/>
        <end position="241"/>
    </location>
</feature>
<dbReference type="EMBL" id="FAOZ01000003">
    <property type="protein sequence ID" value="CUU54643.1"/>
    <property type="molecule type" value="Genomic_DNA"/>
</dbReference>
<dbReference type="GO" id="GO:0055085">
    <property type="term" value="P:transmembrane transport"/>
    <property type="evidence" value="ECO:0007669"/>
    <property type="project" value="InterPro"/>
</dbReference>
<keyword evidence="2" id="KW-0813">Transport</keyword>
<keyword evidence="6 8" id="KW-0472">Membrane</keyword>
<feature type="transmembrane region" description="Helical" evidence="8">
    <location>
        <begin position="121"/>
        <end position="140"/>
    </location>
</feature>
<feature type="transmembrane region" description="Helical" evidence="8">
    <location>
        <begin position="277"/>
        <end position="303"/>
    </location>
</feature>
<comment type="subcellular location">
    <subcellularLocation>
        <location evidence="1">Cell membrane</location>
        <topology evidence="1">Multi-pass membrane protein</topology>
    </subcellularLocation>
</comment>
<evidence type="ECO:0000256" key="5">
    <source>
        <dbReference type="ARBA" id="ARBA00022989"/>
    </source>
</evidence>
<feature type="domain" description="ABC transmembrane type-1" evidence="9">
    <location>
        <begin position="128"/>
        <end position="296"/>
    </location>
</feature>
<feature type="transmembrane region" description="Helical" evidence="8">
    <location>
        <begin position="180"/>
        <end position="199"/>
    </location>
</feature>
<feature type="region of interest" description="Disordered" evidence="7">
    <location>
        <begin position="1"/>
        <end position="50"/>
    </location>
</feature>
<name>A0A0S4QGR6_9ACTN</name>
<evidence type="ECO:0000313" key="11">
    <source>
        <dbReference type="Proteomes" id="UP000198802"/>
    </source>
</evidence>